<dbReference type="Gene3D" id="1.10.10.1770">
    <property type="entry name" value="Gun4-like"/>
    <property type="match status" value="1"/>
</dbReference>
<dbReference type="EMBL" id="CAJHUC010000909">
    <property type="protein sequence ID" value="CAD7698898.1"/>
    <property type="molecule type" value="Genomic_DNA"/>
</dbReference>
<dbReference type="InterPro" id="IPR008629">
    <property type="entry name" value="GUN4-like"/>
</dbReference>
<dbReference type="PANTHER" id="PTHR34800">
    <property type="entry name" value="TETRAPYRROLE-BINDING PROTEIN, CHLOROPLASTIC"/>
    <property type="match status" value="1"/>
</dbReference>
<reference evidence="3" key="1">
    <citation type="submission" date="2020-12" db="EMBL/GenBank/DDBJ databases">
        <authorList>
            <person name="Iha C."/>
        </authorList>
    </citation>
    <scope>NUCLEOTIDE SEQUENCE</scope>
</reference>
<dbReference type="InterPro" id="IPR037215">
    <property type="entry name" value="GUN4-like_sf"/>
</dbReference>
<feature type="domain" description="GUN4-like" evidence="2">
    <location>
        <begin position="106"/>
        <end position="247"/>
    </location>
</feature>
<evidence type="ECO:0000259" key="2">
    <source>
        <dbReference type="Pfam" id="PF05419"/>
    </source>
</evidence>
<protein>
    <recommendedName>
        <fullName evidence="2">GUN4-like domain-containing protein</fullName>
    </recommendedName>
</protein>
<proteinExistence type="predicted"/>
<evidence type="ECO:0000313" key="3">
    <source>
        <dbReference type="EMBL" id="CAD7698898.1"/>
    </source>
</evidence>
<gene>
    <name evidence="3" type="ORF">OSTQU699_LOCUS4257</name>
</gene>
<name>A0A8S1IYM8_9CHLO</name>
<sequence length="269" mass="28376">MAPAAHAGDPALGSLSAHLSSAQDGARRLMRASAGRRDGPRPAGRIPAPPARSKNRESGIMVAGAISEQDSVDVAVDGLLGPAPPGDVDAAENDGKVALEAVELASEAGQDYGELRDLLSAGEFQEAGGETRARLLALAGADAVSRGWVYWSEVKFIPNADMRTIDGLWRAASGGRFGYSAQKQVFAACQRRWTRFFVEVGWVDGESNKYVEWPGAFDYSLGAPAGHLPETNCLRGTQLLAALMEHPAFEGAGARSEAELQGGTLPDWM</sequence>
<dbReference type="Pfam" id="PF05419">
    <property type="entry name" value="GUN4"/>
    <property type="match status" value="1"/>
</dbReference>
<dbReference type="GO" id="GO:0009507">
    <property type="term" value="C:chloroplast"/>
    <property type="evidence" value="ECO:0007669"/>
    <property type="project" value="TreeGrafter"/>
</dbReference>
<dbReference type="SUPFAM" id="SSF140869">
    <property type="entry name" value="GUN4-like"/>
    <property type="match status" value="1"/>
</dbReference>
<dbReference type="Proteomes" id="UP000708148">
    <property type="component" value="Unassembled WGS sequence"/>
</dbReference>
<dbReference type="GO" id="GO:0010019">
    <property type="term" value="P:chloroplast-nucleus signaling pathway"/>
    <property type="evidence" value="ECO:0007669"/>
    <property type="project" value="TreeGrafter"/>
</dbReference>
<dbReference type="GO" id="GO:0046906">
    <property type="term" value="F:tetrapyrrole binding"/>
    <property type="evidence" value="ECO:0007669"/>
    <property type="project" value="TreeGrafter"/>
</dbReference>
<evidence type="ECO:0000313" key="4">
    <source>
        <dbReference type="Proteomes" id="UP000708148"/>
    </source>
</evidence>
<organism evidence="3 4">
    <name type="scientific">Ostreobium quekettii</name>
    <dbReference type="NCBI Taxonomy" id="121088"/>
    <lineage>
        <taxon>Eukaryota</taxon>
        <taxon>Viridiplantae</taxon>
        <taxon>Chlorophyta</taxon>
        <taxon>core chlorophytes</taxon>
        <taxon>Ulvophyceae</taxon>
        <taxon>TCBD clade</taxon>
        <taxon>Bryopsidales</taxon>
        <taxon>Ostreobineae</taxon>
        <taxon>Ostreobiaceae</taxon>
        <taxon>Ostreobium</taxon>
    </lineage>
</organism>
<comment type="caution">
    <text evidence="3">The sequence shown here is derived from an EMBL/GenBank/DDBJ whole genome shotgun (WGS) entry which is preliminary data.</text>
</comment>
<dbReference type="Gene3D" id="1.25.40.620">
    <property type="match status" value="1"/>
</dbReference>
<keyword evidence="4" id="KW-1185">Reference proteome</keyword>
<evidence type="ECO:0000256" key="1">
    <source>
        <dbReference type="SAM" id="MobiDB-lite"/>
    </source>
</evidence>
<feature type="compositionally biased region" description="Low complexity" evidence="1">
    <location>
        <begin position="11"/>
        <end position="22"/>
    </location>
</feature>
<dbReference type="CDD" id="cd16383">
    <property type="entry name" value="GUN4"/>
    <property type="match status" value="1"/>
</dbReference>
<feature type="region of interest" description="Disordered" evidence="1">
    <location>
        <begin position="1"/>
        <end position="58"/>
    </location>
</feature>
<accession>A0A8S1IYM8</accession>
<dbReference type="PANTHER" id="PTHR34800:SF1">
    <property type="entry name" value="TETRAPYRROLE-BINDING PROTEIN, CHLOROPLASTIC"/>
    <property type="match status" value="1"/>
</dbReference>
<dbReference type="AlphaFoldDB" id="A0A8S1IYM8"/>
<dbReference type="OrthoDB" id="4835at2759"/>